<name>A0A059C703_EUCGR</name>
<dbReference type="EMBL" id="KK198757">
    <property type="protein sequence ID" value="KCW73725.1"/>
    <property type="molecule type" value="Genomic_DNA"/>
</dbReference>
<organism evidence="2">
    <name type="scientific">Eucalyptus grandis</name>
    <name type="common">Flooded gum</name>
    <dbReference type="NCBI Taxonomy" id="71139"/>
    <lineage>
        <taxon>Eukaryota</taxon>
        <taxon>Viridiplantae</taxon>
        <taxon>Streptophyta</taxon>
        <taxon>Embryophyta</taxon>
        <taxon>Tracheophyta</taxon>
        <taxon>Spermatophyta</taxon>
        <taxon>Magnoliopsida</taxon>
        <taxon>eudicotyledons</taxon>
        <taxon>Gunneridae</taxon>
        <taxon>Pentapetalae</taxon>
        <taxon>rosids</taxon>
        <taxon>malvids</taxon>
        <taxon>Myrtales</taxon>
        <taxon>Myrtaceae</taxon>
        <taxon>Myrtoideae</taxon>
        <taxon>Eucalypteae</taxon>
        <taxon>Eucalyptus</taxon>
    </lineage>
</organism>
<evidence type="ECO:0000256" key="1">
    <source>
        <dbReference type="SAM" id="MobiDB-lite"/>
    </source>
</evidence>
<protein>
    <submittedName>
        <fullName evidence="2">Uncharacterized protein</fullName>
    </submittedName>
</protein>
<evidence type="ECO:0000313" key="2">
    <source>
        <dbReference type="EMBL" id="KCW73725.1"/>
    </source>
</evidence>
<reference evidence="2" key="1">
    <citation type="submission" date="2013-07" db="EMBL/GenBank/DDBJ databases">
        <title>The genome of Eucalyptus grandis.</title>
        <authorList>
            <person name="Schmutz J."/>
            <person name="Hayes R."/>
            <person name="Myburg A."/>
            <person name="Tuskan G."/>
            <person name="Grattapaglia D."/>
            <person name="Rokhsar D.S."/>
        </authorList>
    </citation>
    <scope>NUCLEOTIDE SEQUENCE</scope>
    <source>
        <tissue evidence="2">Leaf extractions</tissue>
    </source>
</reference>
<sequence length="83" mass="9484">MERGEGEGWCSLKARERLAFTEGRSRGIVGAWLQPWLRRRRPLLSSAAGCGIPLSSLLRRRMERGTGSPLKTRRRSHQSKKRP</sequence>
<gene>
    <name evidence="2" type="ORF">EUGRSUZ_E02333</name>
</gene>
<accession>A0A059C703</accession>
<proteinExistence type="predicted"/>
<feature type="compositionally biased region" description="Basic residues" evidence="1">
    <location>
        <begin position="71"/>
        <end position="83"/>
    </location>
</feature>
<dbReference type="InParanoid" id="A0A059C703"/>
<feature type="region of interest" description="Disordered" evidence="1">
    <location>
        <begin position="59"/>
        <end position="83"/>
    </location>
</feature>
<dbReference type="AlphaFoldDB" id="A0A059C703"/>
<dbReference type="Gramene" id="KCW73725">
    <property type="protein sequence ID" value="KCW73725"/>
    <property type="gene ID" value="EUGRSUZ_E02333"/>
</dbReference>